<feature type="transmembrane region" description="Helical" evidence="1">
    <location>
        <begin position="86"/>
        <end position="103"/>
    </location>
</feature>
<keyword evidence="3" id="KW-1185">Reference proteome</keyword>
<comment type="caution">
    <text evidence="2">The sequence shown here is derived from an EMBL/GenBank/DDBJ whole genome shotgun (WGS) entry which is preliminary data.</text>
</comment>
<dbReference type="AlphaFoldDB" id="A0AAP5IG30"/>
<dbReference type="EMBL" id="JAALHA020000048">
    <property type="protein sequence ID" value="MDR9900976.1"/>
    <property type="molecule type" value="Genomic_DNA"/>
</dbReference>
<evidence type="ECO:0000313" key="3">
    <source>
        <dbReference type="Proteomes" id="UP000667802"/>
    </source>
</evidence>
<evidence type="ECO:0000256" key="1">
    <source>
        <dbReference type="SAM" id="Phobius"/>
    </source>
</evidence>
<name>A0AAP5IG30_9CYAN</name>
<keyword evidence="1" id="KW-0812">Transmembrane</keyword>
<accession>A0AAP5IG30</accession>
<dbReference type="Proteomes" id="UP000667802">
    <property type="component" value="Unassembled WGS sequence"/>
</dbReference>
<protein>
    <submittedName>
        <fullName evidence="2">Uncharacterized protein</fullName>
    </submittedName>
</protein>
<evidence type="ECO:0000313" key="2">
    <source>
        <dbReference type="EMBL" id="MDR9900976.1"/>
    </source>
</evidence>
<gene>
    <name evidence="2" type="ORF">G7B40_041990</name>
</gene>
<keyword evidence="1" id="KW-0472">Membrane</keyword>
<organism evidence="2 3">
    <name type="scientific">Aetokthonos hydrillicola Thurmond2011</name>
    <dbReference type="NCBI Taxonomy" id="2712845"/>
    <lineage>
        <taxon>Bacteria</taxon>
        <taxon>Bacillati</taxon>
        <taxon>Cyanobacteriota</taxon>
        <taxon>Cyanophyceae</taxon>
        <taxon>Nostocales</taxon>
        <taxon>Hapalosiphonaceae</taxon>
        <taxon>Aetokthonos</taxon>
    </lineage>
</organism>
<dbReference type="RefSeq" id="WP_310834550.1">
    <property type="nucleotide sequence ID" value="NZ_JAALHA020000048.1"/>
</dbReference>
<reference evidence="3" key="1">
    <citation type="journal article" date="2021" name="Science">
        <title>Hunting the eagle killer: A cyanobacterial neurotoxin causes vacuolar myelinopathy.</title>
        <authorList>
            <person name="Breinlinger S."/>
            <person name="Phillips T.J."/>
            <person name="Haram B.N."/>
            <person name="Mares J."/>
            <person name="Martinez Yerena J.A."/>
            <person name="Hrouzek P."/>
            <person name="Sobotka R."/>
            <person name="Henderson W.M."/>
            <person name="Schmieder P."/>
            <person name="Williams S.M."/>
            <person name="Lauderdale J.D."/>
            <person name="Wilde H.D."/>
            <person name="Gerrin W."/>
            <person name="Kust A."/>
            <person name="Washington J.W."/>
            <person name="Wagner C."/>
            <person name="Geier B."/>
            <person name="Liebeke M."/>
            <person name="Enke H."/>
            <person name="Niedermeyer T.H.J."/>
            <person name="Wilde S.B."/>
        </authorList>
    </citation>
    <scope>NUCLEOTIDE SEQUENCE [LARGE SCALE GENOMIC DNA]</scope>
    <source>
        <strain evidence="3">Thurmond2011</strain>
    </source>
</reference>
<keyword evidence="1" id="KW-1133">Transmembrane helix</keyword>
<proteinExistence type="predicted"/>
<sequence>MDWLPLLLALASPLILAVLIARYGVESLHWDEWGCEAPMLKAYLSGSLDWTALSAQCNESRPVFPKLIWLALTLVSGAADPRWEMFMGWLIVALTAWNVFALARRTLSLRDALWMSAGVNALLFSPSQHENWLWGAQMMLFLPALFLTSWLRVAWSAWPERTRALAGAALAVRIAASGEKCTVFYSRAYLAGGLF</sequence>